<evidence type="ECO:0008006" key="4">
    <source>
        <dbReference type="Google" id="ProtNLM"/>
    </source>
</evidence>
<evidence type="ECO:0000313" key="3">
    <source>
        <dbReference type="Proteomes" id="UP001054837"/>
    </source>
</evidence>
<gene>
    <name evidence="2" type="ORF">CDAR_31751</name>
</gene>
<feature type="compositionally biased region" description="Basic residues" evidence="1">
    <location>
        <begin position="942"/>
        <end position="951"/>
    </location>
</feature>
<feature type="compositionally biased region" description="Polar residues" evidence="1">
    <location>
        <begin position="501"/>
        <end position="510"/>
    </location>
</feature>
<evidence type="ECO:0000313" key="2">
    <source>
        <dbReference type="EMBL" id="GIX87321.1"/>
    </source>
</evidence>
<sequence>MNKKSAKKINRKKTIPIYFQKNQASISQILTTAHYKRRVKEMMKINKELALSLQEVRCRAADQEKALADFNRENTQMIFAKMKIKDMVNTVQKLVTDMSEVVNYMDGKQCNFLKNSRASHDEMRLKLLHPNISLIEESTSELIIEPSLNNEHHQHCEINPELVSSKSIPESDAPTWEENSITEVYNLPSVTATETRSQDPSIDAQSIEARVSNKSAKRSSPCSLDLSGTPQTPVFPDFIKPLTEIPKRNIAMLELNTLSSSPTIIKTEPPVSKIPKLKSVSILNDNSQAAATSYSNRRETFVIEKTSNESGMSQLAPDRRGTFTLNSFADDNRRKTFLVPAKPVEHFIPSPSTIIETNPSTISKTVQNVVPNETVLLCEDMELTEIITVQNQQQFHPTIPPWAEVVDGEEPSVIESPGSVENLSDFAIFAKKFPLHSANSQTPNIEVHPEIITKTFSHEKKDMQDIITDEKCKKKSETSNYEILAKPLSSCKDTEISDLASTHTEPQQFPISKEERRRKPSQEKAKEQNSVKPMPVKKAYSIEKKLITISPIQNPSFNDICLVKPDSSIHLKNIKSQSTSKTLSNQDKQIQGTAVVSEMCRNQESTASKILSSEVKLLENPLSSNIEKTSTSLVNKRSASGKLSSRNLDAKSSSSSNKKSMRISSIQNALETMTENELVEPVKSPLESMRRSSRRKVARLDNFDFDDSDIDPDIDFEMKKQVSLKPGRKVSSPNNNIFVFNKTKKLNTNMIVPIDFATNNSEEKDNDIFNFSASSEADKSPIKKSKRSKKNTSSKSKKTSTNKGSNVGNKLLPAEDLTISKANMPEDNTSQIKQKKSTTSRKSILSLNKKNKNETSQLNSKSVRFTLANEDQINALNNNSSFEINLISSENDSKEEIIHEEESQSQNIYESKRKSSVKKKYSSAKRCSFKATGDVLNYSNVKPKRSTKRRSSTNSKSEHVEELNENSRRKSSRLLHNDLKNFEALPELDCTDHKQTKDTNNCSFDKSDDSFKVISIQNTEGNTEEDKNTFVSEQQIGQVVEKIKKTPKGCKAKTDKKVKGTFSSVSERGSRKRSTFEEDYLSELENVISNTDNIRCNYEKTDSSSSTVSVQNTEMNKNTVVISKNLINQDKEAIKTLKADKSMSDVSKCISKKQFTGEDHSLSGFKHVIPTTENALPFEIDEPTEIYNIKDLMASVNPESNFKKSNPKKTKCNS</sequence>
<dbReference type="EMBL" id="BPLQ01001987">
    <property type="protein sequence ID" value="GIX87321.1"/>
    <property type="molecule type" value="Genomic_DNA"/>
</dbReference>
<proteinExistence type="predicted"/>
<dbReference type="AlphaFoldDB" id="A0AAV4NTQ5"/>
<organism evidence="2 3">
    <name type="scientific">Caerostris darwini</name>
    <dbReference type="NCBI Taxonomy" id="1538125"/>
    <lineage>
        <taxon>Eukaryota</taxon>
        <taxon>Metazoa</taxon>
        <taxon>Ecdysozoa</taxon>
        <taxon>Arthropoda</taxon>
        <taxon>Chelicerata</taxon>
        <taxon>Arachnida</taxon>
        <taxon>Araneae</taxon>
        <taxon>Araneomorphae</taxon>
        <taxon>Entelegynae</taxon>
        <taxon>Araneoidea</taxon>
        <taxon>Araneidae</taxon>
        <taxon>Caerostris</taxon>
    </lineage>
</organism>
<feature type="compositionally biased region" description="Low complexity" evidence="1">
    <location>
        <begin position="643"/>
        <end position="662"/>
    </location>
</feature>
<feature type="compositionally biased region" description="Basic residues" evidence="1">
    <location>
        <begin position="782"/>
        <end position="800"/>
    </location>
</feature>
<feature type="region of interest" description="Disordered" evidence="1">
    <location>
        <begin position="897"/>
        <end position="916"/>
    </location>
</feature>
<accession>A0AAV4NTQ5</accession>
<feature type="region of interest" description="Disordered" evidence="1">
    <location>
        <begin position="775"/>
        <end position="859"/>
    </location>
</feature>
<feature type="region of interest" description="Disordered" evidence="1">
    <location>
        <begin position="941"/>
        <end position="971"/>
    </location>
</feature>
<feature type="compositionally biased region" description="Basic and acidic residues" evidence="1">
    <location>
        <begin position="956"/>
        <end position="968"/>
    </location>
</feature>
<comment type="caution">
    <text evidence="2">The sequence shown here is derived from an EMBL/GenBank/DDBJ whole genome shotgun (WGS) entry which is preliminary data.</text>
</comment>
<feature type="region of interest" description="Disordered" evidence="1">
    <location>
        <begin position="629"/>
        <end position="662"/>
    </location>
</feature>
<feature type="region of interest" description="Disordered" evidence="1">
    <location>
        <begin position="501"/>
        <end position="534"/>
    </location>
</feature>
<feature type="compositionally biased region" description="Polar residues" evidence="1">
    <location>
        <begin position="629"/>
        <end position="642"/>
    </location>
</feature>
<keyword evidence="3" id="KW-1185">Reference proteome</keyword>
<protein>
    <recommendedName>
        <fullName evidence="4">Shugoshin C-terminal domain-containing protein</fullName>
    </recommendedName>
</protein>
<reference evidence="2 3" key="1">
    <citation type="submission" date="2021-06" db="EMBL/GenBank/DDBJ databases">
        <title>Caerostris darwini draft genome.</title>
        <authorList>
            <person name="Kono N."/>
            <person name="Arakawa K."/>
        </authorList>
    </citation>
    <scope>NUCLEOTIDE SEQUENCE [LARGE SCALE GENOMIC DNA]</scope>
</reference>
<feature type="compositionally biased region" description="Basic and acidic residues" evidence="1">
    <location>
        <begin position="512"/>
        <end position="529"/>
    </location>
</feature>
<dbReference type="Proteomes" id="UP001054837">
    <property type="component" value="Unassembled WGS sequence"/>
</dbReference>
<evidence type="ECO:0000256" key="1">
    <source>
        <dbReference type="SAM" id="MobiDB-lite"/>
    </source>
</evidence>
<name>A0AAV4NTQ5_9ARAC</name>